<organism evidence="2 3">
    <name type="scientific">Pontibacillus yanchengensis Y32</name>
    <dbReference type="NCBI Taxonomy" id="1385514"/>
    <lineage>
        <taxon>Bacteria</taxon>
        <taxon>Bacillati</taxon>
        <taxon>Bacillota</taxon>
        <taxon>Bacilli</taxon>
        <taxon>Bacillales</taxon>
        <taxon>Bacillaceae</taxon>
        <taxon>Pontibacillus</taxon>
    </lineage>
</organism>
<keyword evidence="1" id="KW-0175">Coiled coil</keyword>
<comment type="caution">
    <text evidence="2">The sequence shown here is derived from an EMBL/GenBank/DDBJ whole genome shotgun (WGS) entry which is preliminary data.</text>
</comment>
<evidence type="ECO:0000313" key="2">
    <source>
        <dbReference type="EMBL" id="KGP73968.1"/>
    </source>
</evidence>
<dbReference type="eggNOG" id="ENOG5032CV6">
    <property type="taxonomic scope" value="Bacteria"/>
</dbReference>
<dbReference type="STRING" id="1385514.N782_18865"/>
<dbReference type="RefSeq" id="WP_036816312.1">
    <property type="nucleotide sequence ID" value="NZ_AVBF01000006.1"/>
</dbReference>
<dbReference type="EMBL" id="AVBF01000006">
    <property type="protein sequence ID" value="KGP73968.1"/>
    <property type="molecule type" value="Genomic_DNA"/>
</dbReference>
<sequence>MRIMKKVPVKQILTEKSKQKLAHDFEKQKNQLDQECQQLSFEKRKIEMKQNVSREEVSKRFQREIDRRRERIRWVEYKLEQLQVLPLGSEITEDEVETLVEVNVGDDWEILMNEGAIIVEDGKVIRIDE</sequence>
<evidence type="ECO:0000256" key="1">
    <source>
        <dbReference type="SAM" id="Coils"/>
    </source>
</evidence>
<dbReference type="Gene3D" id="6.10.140.1110">
    <property type="match status" value="1"/>
</dbReference>
<dbReference type="AlphaFoldDB" id="A0A0A2THQ8"/>
<dbReference type="Proteomes" id="UP000030147">
    <property type="component" value="Unassembled WGS sequence"/>
</dbReference>
<name>A0A0A2THQ8_9BACI</name>
<dbReference type="Pfam" id="PF11068">
    <property type="entry name" value="YlqD"/>
    <property type="match status" value="1"/>
</dbReference>
<keyword evidence="3" id="KW-1185">Reference proteome</keyword>
<protein>
    <recommendedName>
        <fullName evidence="4">YlqD protein</fullName>
    </recommendedName>
</protein>
<evidence type="ECO:0000313" key="3">
    <source>
        <dbReference type="Proteomes" id="UP000030147"/>
    </source>
</evidence>
<proteinExistence type="predicted"/>
<reference evidence="2 3" key="1">
    <citation type="journal article" date="2015" name="Stand. Genomic Sci.">
        <title>High quality draft genome sequence of the moderately halophilic bacterium Pontibacillus yanchengensis Y32(T) and comparison among Pontibacillus genomes.</title>
        <authorList>
            <person name="Huang J."/>
            <person name="Qiao Z.X."/>
            <person name="Tang J.W."/>
            <person name="Wang G."/>
        </authorList>
    </citation>
    <scope>NUCLEOTIDE SEQUENCE [LARGE SCALE GENOMIC DNA]</scope>
    <source>
        <strain evidence="2 3">Y32</strain>
    </source>
</reference>
<feature type="coiled-coil region" evidence="1">
    <location>
        <begin position="22"/>
        <end position="49"/>
    </location>
</feature>
<evidence type="ECO:0008006" key="4">
    <source>
        <dbReference type="Google" id="ProtNLM"/>
    </source>
</evidence>
<dbReference type="InterPro" id="IPR021297">
    <property type="entry name" value="YlqD"/>
</dbReference>
<gene>
    <name evidence="2" type="ORF">N782_18865</name>
</gene>
<accession>A0A0A2THQ8</accession>
<dbReference type="OrthoDB" id="2375961at2"/>